<evidence type="ECO:0000256" key="3">
    <source>
        <dbReference type="ARBA" id="ARBA00011738"/>
    </source>
</evidence>
<evidence type="ECO:0000256" key="2">
    <source>
        <dbReference type="ARBA" id="ARBA00011081"/>
    </source>
</evidence>
<evidence type="ECO:0000256" key="5">
    <source>
        <dbReference type="ARBA" id="ARBA00022723"/>
    </source>
</evidence>
<comment type="subunit">
    <text evidence="3 10">Homodimer.</text>
</comment>
<feature type="binding site" evidence="10">
    <location>
        <begin position="115"/>
        <end position="117"/>
    </location>
    <ligand>
        <name>thiamine diphosphate</name>
        <dbReference type="ChEBI" id="CHEBI:58937"/>
    </ligand>
</feature>
<dbReference type="NCBIfam" id="NF003933">
    <property type="entry name" value="PRK05444.2-2"/>
    <property type="match status" value="1"/>
</dbReference>
<name>A0A328UHE5_9FIRM</name>
<dbReference type="Proteomes" id="UP000249377">
    <property type="component" value="Unassembled WGS sequence"/>
</dbReference>
<dbReference type="Pfam" id="PF02779">
    <property type="entry name" value="Transket_pyr"/>
    <property type="match status" value="1"/>
</dbReference>
<comment type="catalytic activity">
    <reaction evidence="10">
        <text>D-glyceraldehyde 3-phosphate + pyruvate + H(+) = 1-deoxy-D-xylulose 5-phosphate + CO2</text>
        <dbReference type="Rhea" id="RHEA:12605"/>
        <dbReference type="ChEBI" id="CHEBI:15361"/>
        <dbReference type="ChEBI" id="CHEBI:15378"/>
        <dbReference type="ChEBI" id="CHEBI:16526"/>
        <dbReference type="ChEBI" id="CHEBI:57792"/>
        <dbReference type="ChEBI" id="CHEBI:59776"/>
        <dbReference type="EC" id="2.2.1.7"/>
    </reaction>
</comment>
<dbReference type="AlphaFoldDB" id="A0A328UHE5"/>
<evidence type="ECO:0000313" key="13">
    <source>
        <dbReference type="Proteomes" id="UP000249377"/>
    </source>
</evidence>
<dbReference type="UniPathway" id="UPA00064">
    <property type="reaction ID" value="UER00091"/>
</dbReference>
<feature type="binding site" evidence="10">
    <location>
        <position position="365"/>
    </location>
    <ligand>
        <name>thiamine diphosphate</name>
        <dbReference type="ChEBI" id="CHEBI:58937"/>
    </ligand>
</feature>
<dbReference type="InterPro" id="IPR049557">
    <property type="entry name" value="Transketolase_CS"/>
</dbReference>
<comment type="caution">
    <text evidence="12">The sequence shown here is derived from an EMBL/GenBank/DDBJ whole genome shotgun (WGS) entry which is preliminary data.</text>
</comment>
<feature type="binding site" evidence="10">
    <location>
        <position position="74"/>
    </location>
    <ligand>
        <name>thiamine diphosphate</name>
        <dbReference type="ChEBI" id="CHEBI:58937"/>
    </ligand>
</feature>
<evidence type="ECO:0000313" key="12">
    <source>
        <dbReference type="EMBL" id="RAQ28546.1"/>
    </source>
</evidence>
<dbReference type="EMBL" id="QLYR01000005">
    <property type="protein sequence ID" value="RAQ28546.1"/>
    <property type="molecule type" value="Genomic_DNA"/>
</dbReference>
<dbReference type="PANTHER" id="PTHR43322">
    <property type="entry name" value="1-D-DEOXYXYLULOSE 5-PHOSPHATE SYNTHASE-RELATED"/>
    <property type="match status" value="1"/>
</dbReference>
<dbReference type="GO" id="GO:0000287">
    <property type="term" value="F:magnesium ion binding"/>
    <property type="evidence" value="ECO:0007669"/>
    <property type="project" value="UniProtKB-UniRule"/>
</dbReference>
<evidence type="ECO:0000259" key="11">
    <source>
        <dbReference type="SMART" id="SM00861"/>
    </source>
</evidence>
<feature type="domain" description="Transketolase-like pyrimidine-binding" evidence="11">
    <location>
        <begin position="314"/>
        <end position="479"/>
    </location>
</feature>
<dbReference type="GO" id="GO:0016114">
    <property type="term" value="P:terpenoid biosynthetic process"/>
    <property type="evidence" value="ECO:0007669"/>
    <property type="project" value="UniProtKB-UniRule"/>
</dbReference>
<keyword evidence="7 10" id="KW-0784">Thiamine biosynthesis</keyword>
<evidence type="ECO:0000256" key="8">
    <source>
        <dbReference type="ARBA" id="ARBA00023052"/>
    </source>
</evidence>
<comment type="cofactor">
    <cofactor evidence="10">
        <name>Mg(2+)</name>
        <dbReference type="ChEBI" id="CHEBI:18420"/>
    </cofactor>
    <text evidence="10">Binds 1 Mg(2+) ion per subunit.</text>
</comment>
<keyword evidence="13" id="KW-1185">Reference proteome</keyword>
<keyword evidence="6 10" id="KW-0460">Magnesium</keyword>
<dbReference type="GO" id="GO:0008661">
    <property type="term" value="F:1-deoxy-D-xylulose-5-phosphate synthase activity"/>
    <property type="evidence" value="ECO:0007669"/>
    <property type="project" value="UniProtKB-UniRule"/>
</dbReference>
<dbReference type="GO" id="GO:0030976">
    <property type="term" value="F:thiamine pyrophosphate binding"/>
    <property type="evidence" value="ECO:0007669"/>
    <property type="project" value="UniProtKB-UniRule"/>
</dbReference>
<dbReference type="PANTHER" id="PTHR43322:SF5">
    <property type="entry name" value="1-DEOXY-D-XYLULOSE-5-PHOSPHATE SYNTHASE, CHLOROPLASTIC"/>
    <property type="match status" value="1"/>
</dbReference>
<keyword evidence="5 10" id="KW-0479">Metal-binding</keyword>
<dbReference type="Gene3D" id="3.40.50.920">
    <property type="match status" value="1"/>
</dbReference>
<comment type="function">
    <text evidence="10">Catalyzes the acyloin condensation reaction between C atoms 2 and 3 of pyruvate and glyceraldehyde 3-phosphate to yield 1-deoxy-D-xylulose-5-phosphate (DXP).</text>
</comment>
<dbReference type="HAMAP" id="MF_00315">
    <property type="entry name" value="DXP_synth"/>
    <property type="match status" value="1"/>
</dbReference>
<dbReference type="Pfam" id="PF02780">
    <property type="entry name" value="Transketolase_C"/>
    <property type="match status" value="1"/>
</dbReference>
<dbReference type="NCBIfam" id="TIGR00204">
    <property type="entry name" value="dxs"/>
    <property type="match status" value="1"/>
</dbReference>
<dbReference type="InterPro" id="IPR029061">
    <property type="entry name" value="THDP-binding"/>
</dbReference>
<feature type="binding site" evidence="10">
    <location>
        <position position="175"/>
    </location>
    <ligand>
        <name>Mg(2+)</name>
        <dbReference type="ChEBI" id="CHEBI:18420"/>
    </ligand>
</feature>
<dbReference type="InterPro" id="IPR020826">
    <property type="entry name" value="Transketolase_BS"/>
</dbReference>
<evidence type="ECO:0000256" key="7">
    <source>
        <dbReference type="ARBA" id="ARBA00022977"/>
    </source>
</evidence>
<evidence type="ECO:0000256" key="4">
    <source>
        <dbReference type="ARBA" id="ARBA00022679"/>
    </source>
</evidence>
<comment type="similarity">
    <text evidence="2 10">Belongs to the transketolase family. DXPS subfamily.</text>
</comment>
<dbReference type="GO" id="GO:0009228">
    <property type="term" value="P:thiamine biosynthetic process"/>
    <property type="evidence" value="ECO:0007669"/>
    <property type="project" value="UniProtKB-UniRule"/>
</dbReference>
<dbReference type="GO" id="GO:0005829">
    <property type="term" value="C:cytosol"/>
    <property type="evidence" value="ECO:0007669"/>
    <property type="project" value="TreeGrafter"/>
</dbReference>
<dbReference type="SUPFAM" id="SSF52922">
    <property type="entry name" value="TK C-terminal domain-like"/>
    <property type="match status" value="1"/>
</dbReference>
<evidence type="ECO:0000256" key="1">
    <source>
        <dbReference type="ARBA" id="ARBA00004980"/>
    </source>
</evidence>
<feature type="binding site" evidence="10">
    <location>
        <begin position="147"/>
        <end position="148"/>
    </location>
    <ligand>
        <name>thiamine diphosphate</name>
        <dbReference type="ChEBI" id="CHEBI:58937"/>
    </ligand>
</feature>
<keyword evidence="8 10" id="KW-0786">Thiamine pyrophosphate</keyword>
<dbReference type="SMART" id="SM00861">
    <property type="entry name" value="Transket_pyr"/>
    <property type="match status" value="1"/>
</dbReference>
<reference evidence="12 13" key="1">
    <citation type="submission" date="2018-06" db="EMBL/GenBank/DDBJ databases">
        <title>Noncontiguous genome sequence of Ruminococcaceae bacterium ASD2818.</title>
        <authorList>
            <person name="Chaplin A.V."/>
            <person name="Sokolova S.R."/>
            <person name="Kochetkova T.O."/>
            <person name="Goltsov A.Y."/>
            <person name="Trofimov D.Y."/>
            <person name="Efimov B.A."/>
        </authorList>
    </citation>
    <scope>NUCLEOTIDE SEQUENCE [LARGE SCALE GENOMIC DNA]</scope>
    <source>
        <strain evidence="12 13">ASD2818</strain>
    </source>
</reference>
<dbReference type="SUPFAM" id="SSF52518">
    <property type="entry name" value="Thiamin diphosphate-binding fold (THDP-binding)"/>
    <property type="match status" value="1"/>
</dbReference>
<evidence type="ECO:0000256" key="6">
    <source>
        <dbReference type="ARBA" id="ARBA00022842"/>
    </source>
</evidence>
<dbReference type="GO" id="GO:0019288">
    <property type="term" value="P:isopentenyl diphosphate biosynthetic process, methylerythritol 4-phosphate pathway"/>
    <property type="evidence" value="ECO:0007669"/>
    <property type="project" value="TreeGrafter"/>
</dbReference>
<comment type="pathway">
    <text evidence="1 10">Metabolic intermediate biosynthesis; 1-deoxy-D-xylulose 5-phosphate biosynthesis; 1-deoxy-D-xylulose 5-phosphate from D-glyceraldehyde 3-phosphate and pyruvate: step 1/1.</text>
</comment>
<dbReference type="CDD" id="cd02007">
    <property type="entry name" value="TPP_DXS"/>
    <property type="match status" value="1"/>
</dbReference>
<dbReference type="PROSITE" id="PS00801">
    <property type="entry name" value="TRANSKETOLASE_1"/>
    <property type="match status" value="1"/>
</dbReference>
<dbReference type="EC" id="2.2.1.7" evidence="10"/>
<organism evidence="12 13">
    <name type="scientific">Hydrogeniiclostridium mannosilyticum</name>
    <dbReference type="NCBI Taxonomy" id="2764322"/>
    <lineage>
        <taxon>Bacteria</taxon>
        <taxon>Bacillati</taxon>
        <taxon>Bacillota</taxon>
        <taxon>Clostridia</taxon>
        <taxon>Eubacteriales</taxon>
        <taxon>Acutalibacteraceae</taxon>
        <taxon>Hydrogeniiclostridium</taxon>
    </lineage>
</organism>
<dbReference type="InterPro" id="IPR005475">
    <property type="entry name" value="Transketolase-like_Pyr-bd"/>
</dbReference>
<dbReference type="CDD" id="cd07033">
    <property type="entry name" value="TPP_PYR_DXS_TK_like"/>
    <property type="match status" value="1"/>
</dbReference>
<gene>
    <name evidence="10 12" type="primary">dxs</name>
    <name evidence="12" type="ORF">DPQ25_09015</name>
</gene>
<dbReference type="Gene3D" id="3.40.50.970">
    <property type="match status" value="2"/>
</dbReference>
<evidence type="ECO:0000256" key="9">
    <source>
        <dbReference type="ARBA" id="ARBA00023229"/>
    </source>
</evidence>
<feature type="binding site" evidence="10">
    <location>
        <position position="146"/>
    </location>
    <ligand>
        <name>Mg(2+)</name>
        <dbReference type="ChEBI" id="CHEBI:18420"/>
    </ligand>
</feature>
<keyword evidence="4 10" id="KW-0808">Transferase</keyword>
<dbReference type="InterPro" id="IPR009014">
    <property type="entry name" value="Transketo_C/PFOR_II"/>
</dbReference>
<dbReference type="RefSeq" id="WP_112332928.1">
    <property type="nucleotide sequence ID" value="NZ_QLYR01000005.1"/>
</dbReference>
<accession>A0A328UHE5</accession>
<comment type="cofactor">
    <cofactor evidence="10">
        <name>thiamine diphosphate</name>
        <dbReference type="ChEBI" id="CHEBI:58937"/>
    </cofactor>
    <text evidence="10">Binds 1 thiamine pyrophosphate per subunit.</text>
</comment>
<dbReference type="PROSITE" id="PS00802">
    <property type="entry name" value="TRANSKETOLASE_2"/>
    <property type="match status" value="1"/>
</dbReference>
<feature type="binding site" evidence="10">
    <location>
        <position position="175"/>
    </location>
    <ligand>
        <name>thiamine diphosphate</name>
        <dbReference type="ChEBI" id="CHEBI:58937"/>
    </ligand>
</feature>
<sequence>MKHILDNIHSPDDLQKLSLDELNVLCGEIRSQIIKTVSTNGGHLSSNLGAVELTVALRRVFPSIDDKIVWDVGHQSYTHKILTGRQDRLATIRKKGGLCGYPNREESPYDAFNAGHASTSISAALGIAQAKKLKGEAGNVVAVIGDGALTGGLAYEGLNNAGRFRGKLIVVLNDNTMSISRNVGSIARYLATIRTNPAYRKVKGDVESVLRKIPAVGEHLYRGASKAKSAFKHMIYNNTIFEDLGFLYFGPFDGHDLENLLDVFTNAKDIDRPVLIHLVTSKGKGYHFAEENPGRFHGISSFDIKTGSTSLQETNFSTVFGSTLCSIAAKDRRVCAITAAMQLGTSLSDFAIHYPDRFFDVGIAEEHAVTFASGLAVSGLIPVCAIYSTFLQRSYDQLIHDAALQNAHMVLAIDRGGVVGSDGETHQGVFDVAFLNTIPNTTIYAPSYYEELSADLALAVDASEGIVAVRYPRGSQLFKPFDFTCSGRPYDVYGLPNAAITIVTYGRLFSYACQALFSLREKGLAVSIIKLNRIKPIPEEALALAARAEKLFFFEEGVEQGGVGEHFITALQKGPHVPCCYLRGICGFVKHASMEESLRELALDPAGMENLIESECGKWQ</sequence>
<evidence type="ECO:0000256" key="10">
    <source>
        <dbReference type="HAMAP-Rule" id="MF_00315"/>
    </source>
</evidence>
<protein>
    <recommendedName>
        <fullName evidence="10">1-deoxy-D-xylulose-5-phosphate synthase</fullName>
        <ecNumber evidence="10">2.2.1.7</ecNumber>
    </recommendedName>
    <alternativeName>
        <fullName evidence="10">1-deoxyxylulose-5-phosphate synthase</fullName>
        <shortName evidence="10">DXP synthase</shortName>
        <shortName evidence="10">DXPS</shortName>
    </alternativeName>
</protein>
<dbReference type="InterPro" id="IPR033248">
    <property type="entry name" value="Transketolase_C"/>
</dbReference>
<dbReference type="InterPro" id="IPR005477">
    <property type="entry name" value="Dxylulose-5-P_synthase"/>
</dbReference>
<feature type="binding site" evidence="10">
    <location>
        <position position="286"/>
    </location>
    <ligand>
        <name>thiamine diphosphate</name>
        <dbReference type="ChEBI" id="CHEBI:58937"/>
    </ligand>
</feature>
<dbReference type="Pfam" id="PF13292">
    <property type="entry name" value="DXP_synthase_N"/>
    <property type="match status" value="1"/>
</dbReference>
<proteinExistence type="inferred from homology"/>
<keyword evidence="9 10" id="KW-0414">Isoprene biosynthesis</keyword>